<evidence type="ECO:0000313" key="2">
    <source>
        <dbReference type="Proteomes" id="UP000251088"/>
    </source>
</evidence>
<dbReference type="Proteomes" id="UP000251088">
    <property type="component" value="Unassembled WGS sequence"/>
</dbReference>
<name>A0A2X3C4D1_KLEPN</name>
<gene>
    <name evidence="1" type="primary">copA_5</name>
    <name evidence="1" type="ORF">NCTC9128_00851</name>
</gene>
<dbReference type="AlphaFoldDB" id="A0A2X3C4D1"/>
<dbReference type="GO" id="GO:0016787">
    <property type="term" value="F:hydrolase activity"/>
    <property type="evidence" value="ECO:0007669"/>
    <property type="project" value="UniProtKB-KW"/>
</dbReference>
<accession>A0A2X3C4D1</accession>
<proteinExistence type="predicted"/>
<organism evidence="1 2">
    <name type="scientific">Klebsiella pneumoniae</name>
    <dbReference type="NCBI Taxonomy" id="573"/>
    <lineage>
        <taxon>Bacteria</taxon>
        <taxon>Pseudomonadati</taxon>
        <taxon>Pseudomonadota</taxon>
        <taxon>Gammaproteobacteria</taxon>
        <taxon>Enterobacterales</taxon>
        <taxon>Enterobacteriaceae</taxon>
        <taxon>Klebsiella/Raoultella group</taxon>
        <taxon>Klebsiella</taxon>
        <taxon>Klebsiella pneumoniae complex</taxon>
    </lineage>
</organism>
<protein>
    <submittedName>
        <fullName evidence="1">Lead, cadmium, zinc and mercury transporting ATPase</fullName>
        <ecNumber evidence="1">3.6.3.-</ecNumber>
    </submittedName>
</protein>
<reference evidence="1 2" key="1">
    <citation type="submission" date="2018-06" db="EMBL/GenBank/DDBJ databases">
        <authorList>
            <consortium name="Pathogen Informatics"/>
            <person name="Doyle S."/>
        </authorList>
    </citation>
    <scope>NUCLEOTIDE SEQUENCE [LARGE SCALE GENOMIC DNA]</scope>
    <source>
        <strain evidence="1 2">NCTC9128</strain>
    </source>
</reference>
<evidence type="ECO:0000313" key="1">
    <source>
        <dbReference type="EMBL" id="SQC08897.1"/>
    </source>
</evidence>
<sequence>MSVNLWPQWFPMEARHLYYEASAMIIGLINLGHMLEARARQRSSKALEKLLDLTPPSARVVTPEGEKDLPLAEVQAGMTLRLTTATASRSTA</sequence>
<dbReference type="Gene3D" id="2.70.150.10">
    <property type="entry name" value="Calcium-transporting ATPase, cytoplasmic transduction domain A"/>
    <property type="match status" value="1"/>
</dbReference>
<keyword evidence="1" id="KW-0378">Hydrolase</keyword>
<dbReference type="EC" id="3.6.3.-" evidence="1"/>
<dbReference type="EMBL" id="UAWN01000004">
    <property type="protein sequence ID" value="SQC08897.1"/>
    <property type="molecule type" value="Genomic_DNA"/>
</dbReference>